<dbReference type="RefSeq" id="WP_055055091.1">
    <property type="nucleotide sequence ID" value="NZ_CZAA01000009.1"/>
</dbReference>
<comment type="caution">
    <text evidence="2">The sequence shown here is derived from an EMBL/GenBank/DDBJ whole genome shotgun (WGS) entry which is preliminary data.</text>
</comment>
<proteinExistence type="predicted"/>
<dbReference type="Proteomes" id="UP000175684">
    <property type="component" value="Unassembled WGS sequence"/>
</dbReference>
<name>A0A174DRD5_BIFAD</name>
<dbReference type="Pfam" id="PF20720">
    <property type="entry name" value="nSTAND3"/>
    <property type="match status" value="1"/>
</dbReference>
<dbReference type="Gene3D" id="3.40.50.300">
    <property type="entry name" value="P-loop containing nucleotide triphosphate hydrolases"/>
    <property type="match status" value="1"/>
</dbReference>
<reference evidence="2 3" key="1">
    <citation type="submission" date="2016-07" db="EMBL/GenBank/DDBJ databases">
        <title>Draft Genome Sequence of Bifidobacterium adolescentis strain Km 4.</title>
        <authorList>
            <person name="Danilenko V.N."/>
        </authorList>
    </citation>
    <scope>NUCLEOTIDE SEQUENCE [LARGE SCALE GENOMIC DNA]</scope>
    <source>
        <strain evidence="2 3">Km 4</strain>
    </source>
</reference>
<dbReference type="InterPro" id="IPR049050">
    <property type="entry name" value="nSTAND3"/>
</dbReference>
<organism evidence="2 3">
    <name type="scientific">Bifidobacterium adolescentis</name>
    <dbReference type="NCBI Taxonomy" id="1680"/>
    <lineage>
        <taxon>Bacteria</taxon>
        <taxon>Bacillati</taxon>
        <taxon>Actinomycetota</taxon>
        <taxon>Actinomycetes</taxon>
        <taxon>Bifidobacteriales</taxon>
        <taxon>Bifidobacteriaceae</taxon>
        <taxon>Bifidobacterium</taxon>
    </lineage>
</organism>
<protein>
    <recommendedName>
        <fullName evidence="1">Novel STAND NTPase 3 domain-containing protein</fullName>
    </recommendedName>
</protein>
<dbReference type="InterPro" id="IPR027417">
    <property type="entry name" value="P-loop_NTPase"/>
</dbReference>
<accession>A0A174DRD5</accession>
<dbReference type="EMBL" id="MAXD01000005">
    <property type="protein sequence ID" value="OFA34738.1"/>
    <property type="molecule type" value="Genomic_DNA"/>
</dbReference>
<gene>
    <name evidence="2" type="ORF">BBK15_07040</name>
</gene>
<evidence type="ECO:0000313" key="3">
    <source>
        <dbReference type="Proteomes" id="UP000175684"/>
    </source>
</evidence>
<sequence length="796" mass="91046">MFYNFFALGDDEFEELSRDILSRELDQKMRIFGKGADQGIDIADCKDGRTIIAQCKNYINTPTSDLMSALEKEKDKVEKLNPKEYYLFINKDISPKRINAIYELFQEWMPSNKNIYTRSDCDAFISKNENQDIAQKYPRLLNLNSLHNLINSSTIIDNQDLLISSKNLSALFAPTGQYRQSMALLENNQIVLISGAPGTGKTISSKMLAAQFVCYGKYLLRYSNGEELYRIKDMLSPDPEQKEFIFIDDVFGQHYHDMNSSKENLLRQIIRHVNNSPNKRMLINTRMTILQEARQRFNFADGSSDGKEPFSIVDMNQITLLEKAEIFVNHLRCRSVPRNYIDSVKINHAYRSIVRHTNYTPRIIDRCTQEKYVREIKPDEYATHILHTLNHANEIWDDEFKHRLNEPDRVFLYTLYSLTNHNVSENALRKAVNARLNPSVMSGESTNVNDILQRLNESMIAITYQNNTRMIGAINPSVNDFLRSYLYQTPEERDRIIEHATFMEQIERISACTDDKAYGEEKINRLLSSFISGRDAPGYADSSDSAIYTNAALLVLAKQHEYVVDSTNVQRFSRIAKNFMNAVLQGNIGFVDSGVCFKNTTGYSQRTSSFLPDSVQVLKSLNDDYAILDQWQGDKESLENILAASDGLEIKSHICALFYDSALSKLDQSHLDALTNVIIDDLDAEIDFIQDSADVSDYCENSIDDYDDSSYLDDSAWDIANEIADAVQQDIYNQTSVLPQELQSRLSTVDAYNYENAVADELARYEDAEAMDVFLSTNNYANSIANSQIDKLFKNL</sequence>
<dbReference type="OrthoDB" id="9806903at2"/>
<feature type="domain" description="Novel STAND NTPase 3" evidence="1">
    <location>
        <begin position="172"/>
        <end position="332"/>
    </location>
</feature>
<evidence type="ECO:0000313" key="2">
    <source>
        <dbReference type="EMBL" id="OFA34738.1"/>
    </source>
</evidence>
<dbReference type="AlphaFoldDB" id="A0A174DRD5"/>
<evidence type="ECO:0000259" key="1">
    <source>
        <dbReference type="Pfam" id="PF20720"/>
    </source>
</evidence>
<dbReference type="SUPFAM" id="SSF52540">
    <property type="entry name" value="P-loop containing nucleoside triphosphate hydrolases"/>
    <property type="match status" value="1"/>
</dbReference>